<dbReference type="Proteomes" id="UP000316726">
    <property type="component" value="Chromosome 15"/>
</dbReference>
<name>A0A5B8MVQ4_9CHLO</name>
<evidence type="ECO:0000256" key="1">
    <source>
        <dbReference type="SAM" id="Coils"/>
    </source>
</evidence>
<organism evidence="3 4">
    <name type="scientific">Chloropicon primus</name>
    <dbReference type="NCBI Taxonomy" id="1764295"/>
    <lineage>
        <taxon>Eukaryota</taxon>
        <taxon>Viridiplantae</taxon>
        <taxon>Chlorophyta</taxon>
        <taxon>Chloropicophyceae</taxon>
        <taxon>Chloropicales</taxon>
        <taxon>Chloropicaceae</taxon>
        <taxon>Chloropicon</taxon>
    </lineage>
</organism>
<gene>
    <name evidence="3" type="ORF">A3770_15p73960</name>
</gene>
<keyword evidence="1" id="KW-0175">Coiled coil</keyword>
<proteinExistence type="predicted"/>
<feature type="compositionally biased region" description="Polar residues" evidence="2">
    <location>
        <begin position="181"/>
        <end position="197"/>
    </location>
</feature>
<feature type="coiled-coil region" evidence="1">
    <location>
        <begin position="279"/>
        <end position="307"/>
    </location>
</feature>
<evidence type="ECO:0000313" key="4">
    <source>
        <dbReference type="Proteomes" id="UP000316726"/>
    </source>
</evidence>
<sequence length="409" mass="45518">MRIDLTRASDKVGQRQARLDPQGVEAKVNKIGGLVKQLDDLNSLLRGRKGVGLQGGGDEAECLREELVEEISTELADVLSQLPPCFLLPDMKLKSFVGIARETGLLPLRRDFECCAPPTKVVAGSDSQKKEHKVSYAASKVGPASDKPIVQAEVHVGLLHQGMKRKREEAVGAADLRSAGRQETLTTTSQALGTKPQQGVMPSFSRTTHLPLIQRVMMNFAPKNAKVGLERDVTAKNLVDTLQDLALQPRSVVAGALPVNKTAVSLFYRIRESQLGRARDVYSEQIREMEREAVEEEERKLKLLDQSLPGHDQLAVMFRVAYHSKKKRNGYNMESLRAEFLQVLARLHPGDPGCSDCTLRLYMQGKYPSMAKRTKWRHAIFELCRECGEHGTAPPVKEKEKENTIPNMH</sequence>
<evidence type="ECO:0000256" key="2">
    <source>
        <dbReference type="SAM" id="MobiDB-lite"/>
    </source>
</evidence>
<evidence type="ECO:0000313" key="3">
    <source>
        <dbReference type="EMBL" id="QDZ24878.1"/>
    </source>
</evidence>
<keyword evidence="4" id="KW-1185">Reference proteome</keyword>
<dbReference type="EMBL" id="CP031048">
    <property type="protein sequence ID" value="QDZ24878.1"/>
    <property type="molecule type" value="Genomic_DNA"/>
</dbReference>
<protein>
    <submittedName>
        <fullName evidence="3">Uncharacterized protein</fullName>
    </submittedName>
</protein>
<reference evidence="3 4" key="1">
    <citation type="submission" date="2018-07" db="EMBL/GenBank/DDBJ databases">
        <title>The complete nuclear genome of the prasinophyte Chloropicon primus (CCMP1205).</title>
        <authorList>
            <person name="Pombert J.-F."/>
            <person name="Otis C."/>
            <person name="Turmel M."/>
            <person name="Lemieux C."/>
        </authorList>
    </citation>
    <scope>NUCLEOTIDE SEQUENCE [LARGE SCALE GENOMIC DNA]</scope>
    <source>
        <strain evidence="3 4">CCMP1205</strain>
    </source>
</reference>
<accession>A0A5B8MVQ4</accession>
<dbReference type="AlphaFoldDB" id="A0A5B8MVQ4"/>
<feature type="region of interest" description="Disordered" evidence="2">
    <location>
        <begin position="173"/>
        <end position="203"/>
    </location>
</feature>